<dbReference type="GO" id="GO:0020037">
    <property type="term" value="F:heme binding"/>
    <property type="evidence" value="ECO:0007669"/>
    <property type="project" value="InterPro"/>
</dbReference>
<keyword evidence="2" id="KW-0479">Metal-binding</keyword>
<keyword evidence="3" id="KW-0408">Iron</keyword>
<evidence type="ECO:0000256" key="4">
    <source>
        <dbReference type="ARBA" id="ARBA00023157"/>
    </source>
</evidence>
<dbReference type="GO" id="GO:0046872">
    <property type="term" value="F:metal ion binding"/>
    <property type="evidence" value="ECO:0007669"/>
    <property type="project" value="UniProtKB-KW"/>
</dbReference>
<dbReference type="InterPro" id="IPR008977">
    <property type="entry name" value="PHM/PNGase_F_dom_sf"/>
</dbReference>
<evidence type="ECO:0000256" key="3">
    <source>
        <dbReference type="ARBA" id="ARBA00023004"/>
    </source>
</evidence>
<dbReference type="GO" id="GO:0016715">
    <property type="term" value="F:oxidoreductase activity, acting on paired donors, with incorporation or reduction of molecular oxygen, reduced ascorbate as one donor, and incorporation of one atom of oxygen"/>
    <property type="evidence" value="ECO:0007669"/>
    <property type="project" value="InterPro"/>
</dbReference>
<evidence type="ECO:0000259" key="5">
    <source>
        <dbReference type="PROSITE" id="PS51007"/>
    </source>
</evidence>
<organism evidence="6">
    <name type="scientific">marine metagenome</name>
    <dbReference type="NCBI Taxonomy" id="408172"/>
    <lineage>
        <taxon>unclassified sequences</taxon>
        <taxon>metagenomes</taxon>
        <taxon>ecological metagenomes</taxon>
    </lineage>
</organism>
<dbReference type="InterPro" id="IPR009056">
    <property type="entry name" value="Cyt_c-like_dom"/>
</dbReference>
<protein>
    <recommendedName>
        <fullName evidence="5">Cytochrome c domain-containing protein</fullName>
    </recommendedName>
</protein>
<feature type="domain" description="Cytochrome c" evidence="5">
    <location>
        <begin position="42"/>
        <end position="135"/>
    </location>
</feature>
<dbReference type="SUPFAM" id="SSF46626">
    <property type="entry name" value="Cytochrome c"/>
    <property type="match status" value="1"/>
</dbReference>
<evidence type="ECO:0000256" key="2">
    <source>
        <dbReference type="ARBA" id="ARBA00022723"/>
    </source>
</evidence>
<reference evidence="6" key="1">
    <citation type="submission" date="2018-05" db="EMBL/GenBank/DDBJ databases">
        <authorList>
            <person name="Lanie J.A."/>
            <person name="Ng W.-L."/>
            <person name="Kazmierczak K.M."/>
            <person name="Andrzejewski T.M."/>
            <person name="Davidsen T.M."/>
            <person name="Wayne K.J."/>
            <person name="Tettelin H."/>
            <person name="Glass J.I."/>
            <person name="Rusch D."/>
            <person name="Podicherti R."/>
            <person name="Tsui H.-C.T."/>
            <person name="Winkler M.E."/>
        </authorList>
    </citation>
    <scope>NUCLEOTIDE SEQUENCE</scope>
</reference>
<dbReference type="SUPFAM" id="SSF49742">
    <property type="entry name" value="PHM/PNGase F"/>
    <property type="match status" value="1"/>
</dbReference>
<evidence type="ECO:0000256" key="1">
    <source>
        <dbReference type="ARBA" id="ARBA00022617"/>
    </source>
</evidence>
<proteinExistence type="predicted"/>
<sequence length="448" mass="49737">MQQVSISRLATRIVTSGVLAMLVTLGMGHTLAAQQNVQFASSNSADAELTFTADIAPILQENCQVCHQEGSIGPMPLMTYQDARRYARRIKDMVVQREMPPYQYDTDTGIQDLKYDPRMSEEDIATIAAWVDSDQAEGNPADMPPPVEWPDPTEFTLAQRFGEPDVVVVSDPFDVPEIGQDLWWQPSVPSGISTPRCIRAIETKAVSVDGRAVTHHANTTFRGGDGGGGRLSEYALGKVGEIIPEGACRTAPANGQVSFDIHYWPNGVQVDGAQVKVGIWLYPEGYEGDHRQTLTLYGLQGGRGFDIAPHGSLMTQGFHTFRTPVRIDSFQPHGHTRLVAGSMQILRENGRTEMVGMVSNWSALWHHSHIFEDDVAPLLDVGDKLILTSWYDNTVNNRYNPDPDQWVSIGDRTADEMSHYWIAVTHLDEEGIEKIRADRQARPVLDRD</sequence>
<dbReference type="PROSITE" id="PS51007">
    <property type="entry name" value="CYTC"/>
    <property type="match status" value="1"/>
</dbReference>
<dbReference type="EMBL" id="UINC01000608">
    <property type="protein sequence ID" value="SUZ58259.1"/>
    <property type="molecule type" value="Genomic_DNA"/>
</dbReference>
<dbReference type="InterPro" id="IPR036909">
    <property type="entry name" value="Cyt_c-like_dom_sf"/>
</dbReference>
<dbReference type="InterPro" id="IPR014784">
    <property type="entry name" value="Cu2_ascorb_mOase-like_C"/>
</dbReference>
<name>A0A381NVI4_9ZZZZ</name>
<evidence type="ECO:0000313" key="6">
    <source>
        <dbReference type="EMBL" id="SUZ58259.1"/>
    </source>
</evidence>
<dbReference type="AlphaFoldDB" id="A0A381NVI4"/>
<keyword evidence="4" id="KW-1015">Disulfide bond</keyword>
<gene>
    <name evidence="6" type="ORF">METZ01_LOCUS11113</name>
</gene>
<dbReference type="GO" id="GO:0009055">
    <property type="term" value="F:electron transfer activity"/>
    <property type="evidence" value="ECO:0007669"/>
    <property type="project" value="InterPro"/>
</dbReference>
<accession>A0A381NVI4</accession>
<dbReference type="Gene3D" id="2.60.120.230">
    <property type="match status" value="1"/>
</dbReference>
<keyword evidence="1" id="KW-0349">Heme</keyword>